<gene>
    <name evidence="3" type="ORF">LX69_02466</name>
</gene>
<organism evidence="3 4">
    <name type="scientific">Breznakibacter xylanolyticus</name>
    <dbReference type="NCBI Taxonomy" id="990"/>
    <lineage>
        <taxon>Bacteria</taxon>
        <taxon>Pseudomonadati</taxon>
        <taxon>Bacteroidota</taxon>
        <taxon>Bacteroidia</taxon>
        <taxon>Marinilabiliales</taxon>
        <taxon>Marinilabiliaceae</taxon>
        <taxon>Breznakibacter</taxon>
    </lineage>
</organism>
<dbReference type="OrthoDB" id="596635at2"/>
<evidence type="ECO:0000313" key="4">
    <source>
        <dbReference type="Proteomes" id="UP000249239"/>
    </source>
</evidence>
<dbReference type="EMBL" id="QKZK01000021">
    <property type="protein sequence ID" value="PZX14286.1"/>
    <property type="molecule type" value="Genomic_DNA"/>
</dbReference>
<dbReference type="Proteomes" id="UP000249239">
    <property type="component" value="Unassembled WGS sequence"/>
</dbReference>
<dbReference type="Gene3D" id="3.40.50.2000">
    <property type="entry name" value="Glycogen Phosphorylase B"/>
    <property type="match status" value="1"/>
</dbReference>
<protein>
    <submittedName>
        <fullName evidence="3">Glycosyl transferase family 1</fullName>
    </submittedName>
</protein>
<evidence type="ECO:0000259" key="2">
    <source>
        <dbReference type="Pfam" id="PF00534"/>
    </source>
</evidence>
<sequence length="355" mass="40070">MMKKGKTSLIGPFSPPYNGDGVKNDFLKAGFGEMLSQPFECVDTIYRGQGRMRFVAHLVAVLWRSNQIILSLNKWGRMVIIPLCCLMSVLRKKKVVLFVIGGSYDLQLKGLNLLARSVYVLLLNGLNGVLGESYRLVDGLRKIGVRHASVIYNPRIDSGHRWSLTEDSRNKIVFVSRVTPSKGIFELMDAIALLCGLRKRDYQLHIFGPIDPECEREFFKRVELHPTWYLYRGVVQPQQVQEVISRFHLLALPTFHYGEGLPGVLVEAGFAGMPMVMTRFNSLDEYFKENESAGFVECHDVDALAGKLDDVLLSDSLATHIGKGAQEVTAPFHLQRVMNDVRIFLLSKGWVFDAF</sequence>
<feature type="domain" description="Glycosyl transferase family 1" evidence="2">
    <location>
        <begin position="166"/>
        <end position="327"/>
    </location>
</feature>
<keyword evidence="1 3" id="KW-0808">Transferase</keyword>
<dbReference type="SUPFAM" id="SSF53756">
    <property type="entry name" value="UDP-Glycosyltransferase/glycogen phosphorylase"/>
    <property type="match status" value="1"/>
</dbReference>
<dbReference type="GO" id="GO:0016757">
    <property type="term" value="F:glycosyltransferase activity"/>
    <property type="evidence" value="ECO:0007669"/>
    <property type="project" value="InterPro"/>
</dbReference>
<dbReference type="Pfam" id="PF00534">
    <property type="entry name" value="Glycos_transf_1"/>
    <property type="match status" value="1"/>
</dbReference>
<dbReference type="InterPro" id="IPR001296">
    <property type="entry name" value="Glyco_trans_1"/>
</dbReference>
<dbReference type="PANTHER" id="PTHR46401:SF2">
    <property type="entry name" value="GLYCOSYLTRANSFERASE WBBK-RELATED"/>
    <property type="match status" value="1"/>
</dbReference>
<dbReference type="AlphaFoldDB" id="A0A2W7NM73"/>
<proteinExistence type="predicted"/>
<dbReference type="PANTHER" id="PTHR46401">
    <property type="entry name" value="GLYCOSYLTRANSFERASE WBBK-RELATED"/>
    <property type="match status" value="1"/>
</dbReference>
<evidence type="ECO:0000256" key="1">
    <source>
        <dbReference type="ARBA" id="ARBA00022679"/>
    </source>
</evidence>
<keyword evidence="4" id="KW-1185">Reference proteome</keyword>
<dbReference type="GO" id="GO:0009103">
    <property type="term" value="P:lipopolysaccharide biosynthetic process"/>
    <property type="evidence" value="ECO:0007669"/>
    <property type="project" value="TreeGrafter"/>
</dbReference>
<accession>A0A2W7NM73</accession>
<comment type="caution">
    <text evidence="3">The sequence shown here is derived from an EMBL/GenBank/DDBJ whole genome shotgun (WGS) entry which is preliminary data.</text>
</comment>
<name>A0A2W7NM73_9BACT</name>
<evidence type="ECO:0000313" key="3">
    <source>
        <dbReference type="EMBL" id="PZX14286.1"/>
    </source>
</evidence>
<reference evidence="3 4" key="1">
    <citation type="submission" date="2018-06" db="EMBL/GenBank/DDBJ databases">
        <title>Genomic Encyclopedia of Archaeal and Bacterial Type Strains, Phase II (KMG-II): from individual species to whole genera.</title>
        <authorList>
            <person name="Goeker M."/>
        </authorList>
    </citation>
    <scope>NUCLEOTIDE SEQUENCE [LARGE SCALE GENOMIC DNA]</scope>
    <source>
        <strain evidence="3 4">DSM 6779</strain>
    </source>
</reference>